<feature type="domain" description="Ice-binding protein C-terminal" evidence="1">
    <location>
        <begin position="260"/>
        <end position="284"/>
    </location>
</feature>
<dbReference type="Proteomes" id="UP000183940">
    <property type="component" value="Unassembled WGS sequence"/>
</dbReference>
<protein>
    <recommendedName>
        <fullName evidence="1">Ice-binding protein C-terminal domain-containing protein</fullName>
    </recommendedName>
</protein>
<comment type="caution">
    <text evidence="2">The sequence shown here is derived from an EMBL/GenBank/DDBJ whole genome shotgun (WGS) entry which is preliminary data.</text>
</comment>
<gene>
    <name evidence="2" type="ORF">BI308_18570</name>
</gene>
<name>A0A1L9QN29_9CYAN</name>
<organism evidence="2 3">
    <name type="scientific">Roseofilum reptotaenium AO1-A</name>
    <dbReference type="NCBI Taxonomy" id="1925591"/>
    <lineage>
        <taxon>Bacteria</taxon>
        <taxon>Bacillati</taxon>
        <taxon>Cyanobacteriota</taxon>
        <taxon>Cyanophyceae</taxon>
        <taxon>Desertifilales</taxon>
        <taxon>Desertifilaceae</taxon>
        <taxon>Roseofilum</taxon>
    </lineage>
</organism>
<accession>A0A1L9QN29</accession>
<dbReference type="NCBIfam" id="NF041930">
    <property type="entry name" value="Xrt_dep_XDD3"/>
    <property type="match status" value="1"/>
</dbReference>
<dbReference type="NCBIfam" id="TIGR02595">
    <property type="entry name" value="PEP_CTERM"/>
    <property type="match status" value="1"/>
</dbReference>
<dbReference type="InterPro" id="IPR013424">
    <property type="entry name" value="Ice-binding_C"/>
</dbReference>
<keyword evidence="3" id="KW-1185">Reference proteome</keyword>
<dbReference type="EMBL" id="MLAW01000038">
    <property type="protein sequence ID" value="OJJ24081.1"/>
    <property type="molecule type" value="Genomic_DNA"/>
</dbReference>
<dbReference type="STRING" id="1925591.BI308_18570"/>
<dbReference type="Pfam" id="PF07589">
    <property type="entry name" value="PEP-CTERM"/>
    <property type="match status" value="1"/>
</dbReference>
<reference evidence="2" key="1">
    <citation type="submission" date="2016-10" db="EMBL/GenBank/DDBJ databases">
        <title>CRISPR-Cas defence system in Roseofilum reptotaenium: evidence of a bacteriophage-cyanobacterium arms race in the coral black band disease.</title>
        <authorList>
            <person name="Buerger P."/>
            <person name="Wood-Charlson E.M."/>
            <person name="Weynberg K.D."/>
            <person name="Willis B."/>
            <person name="Van Oppen M.J."/>
        </authorList>
    </citation>
    <scope>NUCLEOTIDE SEQUENCE [LARGE SCALE GENOMIC DNA]</scope>
    <source>
        <strain evidence="2">AO1-A</strain>
    </source>
</reference>
<proteinExistence type="predicted"/>
<sequence length="287" mass="30731">MATFNLKESVIYSLLLSSTTVVNLALPSNAAVFHNDWSYSIDSFNDGMTGNIVGGTKYEIYGTAIKQTRDRIFVAINANTPLEGVHSDYADDNHVGWGDLFFNFSGQDLNTASANGKLFGIRFSSNNASAAPSLGLFGNVTATDVANQNGLLLDNLAEYNDWITTHGGTPSIGDFSATDPYFDQTRHVQNVIASGTKLGDIDLVSDVNTLGLDFAHFSATGSHTIAFSFDSSLLPTGNFLYHLGLECDNDITGGTGEFKDVPEPSSLMSLVTLGLVFTGLRLRKSVV</sequence>
<evidence type="ECO:0000313" key="2">
    <source>
        <dbReference type="EMBL" id="OJJ24081.1"/>
    </source>
</evidence>
<evidence type="ECO:0000259" key="1">
    <source>
        <dbReference type="Pfam" id="PF07589"/>
    </source>
</evidence>
<evidence type="ECO:0000313" key="3">
    <source>
        <dbReference type="Proteomes" id="UP000183940"/>
    </source>
</evidence>
<dbReference type="AlphaFoldDB" id="A0A1L9QN29"/>